<dbReference type="OrthoDB" id="4827464at2"/>
<dbReference type="KEGG" id="niy:FQ775_13670"/>
<dbReference type="EMBL" id="CP042301">
    <property type="protein sequence ID" value="QDZ01343.1"/>
    <property type="molecule type" value="Genomic_DNA"/>
</dbReference>
<protein>
    <submittedName>
        <fullName evidence="6">Substrate-binding domain-containing protein</fullName>
    </submittedName>
</protein>
<feature type="chain" id="PRO_5022842891" evidence="4">
    <location>
        <begin position="28"/>
        <end position="314"/>
    </location>
</feature>
<name>A0A5B8L0K0_9HYPH</name>
<keyword evidence="7" id="KW-1185">Reference proteome</keyword>
<feature type="signal peptide" evidence="4">
    <location>
        <begin position="1"/>
        <end position="27"/>
    </location>
</feature>
<dbReference type="RefSeq" id="WP_146299988.1">
    <property type="nucleotide sequence ID" value="NZ_CP042301.2"/>
</dbReference>
<feature type="domain" description="Periplasmic binding protein" evidence="5">
    <location>
        <begin position="33"/>
        <end position="269"/>
    </location>
</feature>
<evidence type="ECO:0000256" key="3">
    <source>
        <dbReference type="ARBA" id="ARBA00022729"/>
    </source>
</evidence>
<evidence type="ECO:0000313" key="7">
    <source>
        <dbReference type="Proteomes" id="UP000321389"/>
    </source>
</evidence>
<accession>A0A5B8L0K0</accession>
<dbReference type="Proteomes" id="UP000321389">
    <property type="component" value="Chromosome"/>
</dbReference>
<dbReference type="PANTHER" id="PTHR46847">
    <property type="entry name" value="D-ALLOSE-BINDING PERIPLASMIC PROTEIN-RELATED"/>
    <property type="match status" value="1"/>
</dbReference>
<evidence type="ECO:0000256" key="1">
    <source>
        <dbReference type="ARBA" id="ARBA00004196"/>
    </source>
</evidence>
<dbReference type="SUPFAM" id="SSF53822">
    <property type="entry name" value="Periplasmic binding protein-like I"/>
    <property type="match status" value="1"/>
</dbReference>
<evidence type="ECO:0000256" key="4">
    <source>
        <dbReference type="SAM" id="SignalP"/>
    </source>
</evidence>
<evidence type="ECO:0000259" key="5">
    <source>
        <dbReference type="Pfam" id="PF13407"/>
    </source>
</evidence>
<comment type="similarity">
    <text evidence="2">Belongs to the bacterial solute-binding protein 2 family.</text>
</comment>
<dbReference type="InterPro" id="IPR028082">
    <property type="entry name" value="Peripla_BP_I"/>
</dbReference>
<comment type="subcellular location">
    <subcellularLocation>
        <location evidence="1">Cell envelope</location>
    </subcellularLocation>
</comment>
<gene>
    <name evidence="6" type="ORF">FQ775_13670</name>
</gene>
<reference evidence="6" key="1">
    <citation type="submission" date="2020-04" db="EMBL/GenBank/DDBJ databases">
        <title>Nitratireductor sp. nov. isolated from mangrove soil.</title>
        <authorList>
            <person name="Ye Y."/>
        </authorList>
    </citation>
    <scope>NUCLEOTIDE SEQUENCE</scope>
    <source>
        <strain evidence="6">SY7</strain>
    </source>
</reference>
<dbReference type="Gene3D" id="3.40.50.2300">
    <property type="match status" value="2"/>
</dbReference>
<evidence type="ECO:0000313" key="6">
    <source>
        <dbReference type="EMBL" id="QDZ01343.1"/>
    </source>
</evidence>
<dbReference type="AlphaFoldDB" id="A0A5B8L0K0"/>
<dbReference type="PANTHER" id="PTHR46847:SF1">
    <property type="entry name" value="D-ALLOSE-BINDING PERIPLASMIC PROTEIN-RELATED"/>
    <property type="match status" value="1"/>
</dbReference>
<dbReference type="GO" id="GO:0030313">
    <property type="term" value="C:cell envelope"/>
    <property type="evidence" value="ECO:0007669"/>
    <property type="project" value="UniProtKB-SubCell"/>
</dbReference>
<dbReference type="GO" id="GO:0030246">
    <property type="term" value="F:carbohydrate binding"/>
    <property type="evidence" value="ECO:0007669"/>
    <property type="project" value="UniProtKB-ARBA"/>
</dbReference>
<evidence type="ECO:0000256" key="2">
    <source>
        <dbReference type="ARBA" id="ARBA00007639"/>
    </source>
</evidence>
<proteinExistence type="inferred from homology"/>
<sequence>MNTRMKNLLAGAGTLAVAAGLASSALAMDKIKIGFSQGTMESSWRVNMVEGNRKWAEANLPDVELLITNGENNASKQVSDVESLMAQGVKTLIISPVTADALTPVVKQAMEAGIPVVTLDRKVNTDVTLHIGADNVLIGKTAGEFVCKELGGKGNVIEIQGTAGASATIDRHDAFHAALAANCPDVKVVADQVANYVREPAIKFMEDMLQRFGAGEIDLVYAHNDDMALGAVTALEAAGRLEEVKVVGIDGENAAYDAIKEGKMVATFTYHFVAPEGVQYGYKVAKGETFDQEIILPTHQVDASNVDQWLGKGF</sequence>
<organism evidence="6 7">
    <name type="scientific">Nitratireductor mangrovi</name>
    <dbReference type="NCBI Taxonomy" id="2599600"/>
    <lineage>
        <taxon>Bacteria</taxon>
        <taxon>Pseudomonadati</taxon>
        <taxon>Pseudomonadota</taxon>
        <taxon>Alphaproteobacteria</taxon>
        <taxon>Hyphomicrobiales</taxon>
        <taxon>Phyllobacteriaceae</taxon>
        <taxon>Nitratireductor</taxon>
    </lineage>
</organism>
<keyword evidence="3 4" id="KW-0732">Signal</keyword>
<dbReference type="CDD" id="cd06308">
    <property type="entry name" value="PBP1_sensor_kinase-like"/>
    <property type="match status" value="1"/>
</dbReference>
<dbReference type="InterPro" id="IPR025997">
    <property type="entry name" value="SBP_2_dom"/>
</dbReference>
<dbReference type="Pfam" id="PF13407">
    <property type="entry name" value="Peripla_BP_4"/>
    <property type="match status" value="1"/>
</dbReference>